<keyword evidence="3 5" id="KW-1133">Transmembrane helix</keyword>
<dbReference type="PANTHER" id="PTHR43701">
    <property type="entry name" value="MEMBRANE TRANSPORTER PROTEIN MJ0441-RELATED"/>
    <property type="match status" value="1"/>
</dbReference>
<keyword evidence="4 5" id="KW-0472">Membrane</keyword>
<feature type="transmembrane region" description="Helical" evidence="5">
    <location>
        <begin position="50"/>
        <end position="80"/>
    </location>
</feature>
<dbReference type="PANTHER" id="PTHR43701:SF5">
    <property type="entry name" value="MEMBRANE TRANSPORTER PROTEIN-RELATED"/>
    <property type="match status" value="1"/>
</dbReference>
<evidence type="ECO:0000256" key="4">
    <source>
        <dbReference type="ARBA" id="ARBA00023136"/>
    </source>
</evidence>
<feature type="transmembrane region" description="Helical" evidence="5">
    <location>
        <begin position="292"/>
        <end position="312"/>
    </location>
</feature>
<evidence type="ECO:0000256" key="1">
    <source>
        <dbReference type="ARBA" id="ARBA00004141"/>
    </source>
</evidence>
<name>A0A6J4USF0_9BACT</name>
<dbReference type="InterPro" id="IPR051598">
    <property type="entry name" value="TSUP/Inactive_protease-like"/>
</dbReference>
<dbReference type="Pfam" id="PF01925">
    <property type="entry name" value="TauE"/>
    <property type="match status" value="1"/>
</dbReference>
<comment type="similarity">
    <text evidence="5">Belongs to the 4-toluene sulfonate uptake permease (TSUP) (TC 2.A.102) family.</text>
</comment>
<accession>A0A6J4USF0</accession>
<feature type="transmembrane region" description="Helical" evidence="5">
    <location>
        <begin position="116"/>
        <end position="136"/>
    </location>
</feature>
<reference evidence="6" key="1">
    <citation type="submission" date="2020-02" db="EMBL/GenBank/DDBJ databases">
        <authorList>
            <person name="Meier V. D."/>
        </authorList>
    </citation>
    <scope>NUCLEOTIDE SEQUENCE</scope>
    <source>
        <strain evidence="6">AVDCRST_MAG59</strain>
    </source>
</reference>
<comment type="subcellular location">
    <subcellularLocation>
        <location evidence="5">Cell membrane</location>
        <topology evidence="5">Multi-pass membrane protein</topology>
    </subcellularLocation>
    <subcellularLocation>
        <location evidence="1">Membrane</location>
        <topology evidence="1">Multi-pass membrane protein</topology>
    </subcellularLocation>
</comment>
<dbReference type="AlphaFoldDB" id="A0A6J4USF0"/>
<keyword evidence="5" id="KW-1003">Cell membrane</keyword>
<keyword evidence="2 5" id="KW-0812">Transmembrane</keyword>
<gene>
    <name evidence="6" type="ORF">AVDCRST_MAG59-2305</name>
</gene>
<feature type="transmembrane region" description="Helical" evidence="5">
    <location>
        <begin position="142"/>
        <end position="160"/>
    </location>
</feature>
<protein>
    <recommendedName>
        <fullName evidence="5">Probable membrane transporter protein</fullName>
    </recommendedName>
</protein>
<feature type="transmembrane region" description="Helical" evidence="5">
    <location>
        <begin position="235"/>
        <end position="257"/>
    </location>
</feature>
<evidence type="ECO:0000256" key="5">
    <source>
        <dbReference type="RuleBase" id="RU363041"/>
    </source>
</evidence>
<evidence type="ECO:0000256" key="3">
    <source>
        <dbReference type="ARBA" id="ARBA00022989"/>
    </source>
</evidence>
<dbReference type="EMBL" id="CADCWF010000147">
    <property type="protein sequence ID" value="CAA9557894.1"/>
    <property type="molecule type" value="Genomic_DNA"/>
</dbReference>
<evidence type="ECO:0000256" key="2">
    <source>
        <dbReference type="ARBA" id="ARBA00022692"/>
    </source>
</evidence>
<evidence type="ECO:0000313" key="6">
    <source>
        <dbReference type="EMBL" id="CAA9557894.1"/>
    </source>
</evidence>
<proteinExistence type="inferred from homology"/>
<dbReference type="GO" id="GO:0005886">
    <property type="term" value="C:plasma membrane"/>
    <property type="evidence" value="ECO:0007669"/>
    <property type="project" value="UniProtKB-SubCell"/>
</dbReference>
<dbReference type="InterPro" id="IPR002781">
    <property type="entry name" value="TM_pro_TauE-like"/>
</dbReference>
<organism evidence="6">
    <name type="scientific">uncultured Thermomicrobiales bacterium</name>
    <dbReference type="NCBI Taxonomy" id="1645740"/>
    <lineage>
        <taxon>Bacteria</taxon>
        <taxon>Pseudomonadati</taxon>
        <taxon>Thermomicrobiota</taxon>
        <taxon>Thermomicrobia</taxon>
        <taxon>Thermomicrobiales</taxon>
        <taxon>environmental samples</taxon>
    </lineage>
</organism>
<feature type="transmembrane region" description="Helical" evidence="5">
    <location>
        <begin position="86"/>
        <end position="104"/>
    </location>
</feature>
<sequence>MRPNRVRYAGEITLEVLPRRPRLAVRAIRPQRVRCAAWGRALDIIQTVEIGAVAAVAAILGSMLGLGGGVFLVPIITLFFGIDPRIAVGASAVVVVTNSVVGSAGHLRSRFTNLRLAMILQVTTAVGAIVGALVGVNADPRVVYLVFGLVLLYAAASMALPRSDRAPALGADPLRLGAAFRDPATATDVAYVPKRIGLGLGISSGAGVLSGMLGVGGGVVMVPAMNLLMNVPVKAAVGTSTFMVGITSVATAFVFYANGLLDPTVVVPAVVGVFLGGQIGPRLTRRLRAQRLSLLFALILLYLGTSLVLRAFGVTLPGQQ</sequence>